<dbReference type="KEGG" id="dno:DNO_0769"/>
<protein>
    <submittedName>
        <fullName evidence="1">Bacteriophage recombination function protein</fullName>
    </submittedName>
</protein>
<dbReference type="STRING" id="246195.DNO_0769"/>
<dbReference type="Pfam" id="PF04404">
    <property type="entry name" value="ERF"/>
    <property type="match status" value="1"/>
</dbReference>
<reference evidence="1" key="1">
    <citation type="journal article" date="2007" name="Nat. Biotechnol.">
        <title>Genome sequence and identification of candidate vaccine antigens from the animal pathogen Dichelobacter nodosus.</title>
        <authorList>
            <person name="Myers G.S."/>
            <person name="Parker D."/>
            <person name="Al-Hasani K."/>
            <person name="Kennan R.M."/>
            <person name="Seemann T."/>
            <person name="Ren Q."/>
            <person name="Badger J.H."/>
            <person name="Selengut J.D."/>
            <person name="Deboy R.T."/>
            <person name="Tettelin H."/>
            <person name="Boyce J.D."/>
            <person name="McCarl V.P."/>
            <person name="Han X."/>
            <person name="Nelson W.C."/>
            <person name="Madupu R."/>
            <person name="Mohamoud Y."/>
            <person name="Holley T."/>
            <person name="Fedorova N."/>
            <person name="Khouri H."/>
            <person name="Bottomley S.P."/>
            <person name="Whittington R.J."/>
            <person name="Adler B."/>
            <person name="Songer J.G."/>
            <person name="Rood J.I."/>
            <person name="Paulsen I.T."/>
        </authorList>
    </citation>
    <scope>NUCLEOTIDE SEQUENCE [LARGE SCALE GENOMIC DNA]</scope>
    <source>
        <strain evidence="1">VCS1703A</strain>
    </source>
</reference>
<accession>A5EUX2</accession>
<dbReference type="eggNOG" id="ENOG5032SQ7">
    <property type="taxonomic scope" value="Bacteria"/>
</dbReference>
<dbReference type="AlphaFoldDB" id="A5EUX2"/>
<dbReference type="EMBL" id="CP000513">
    <property type="protein sequence ID" value="ABQ13447.1"/>
    <property type="molecule type" value="Genomic_DNA"/>
</dbReference>
<name>A5EUX2_DICNV</name>
<dbReference type="RefSeq" id="WP_012031097.1">
    <property type="nucleotide sequence ID" value="NC_009446.1"/>
</dbReference>
<evidence type="ECO:0000313" key="1">
    <source>
        <dbReference type="EMBL" id="ABQ13447.1"/>
    </source>
</evidence>
<dbReference type="OrthoDB" id="1625426at2"/>
<gene>
    <name evidence="1" type="ordered locus">DNO_0769</name>
</gene>
<dbReference type="Proteomes" id="UP000000248">
    <property type="component" value="Chromosome"/>
</dbReference>
<keyword evidence="2" id="KW-1185">Reference proteome</keyword>
<dbReference type="HOGENOM" id="CLU_082063_1_1_6"/>
<sequence length="201" mass="22202">MNIYQKLAEAQTKLVVKKDLDNKFAGFKYRSLETILAAIKPILESLGIYLFMSDKILFIDGRHYVEATATLVNAEKPEEQIIVTACAREVQEKKGSDPAQITGAASSYARKYALCGLFGIEGESDPDADDAPQTKAASKKQAAKIAVPEKEFQELKVYLKNQVAKGVDFDAVIALVTKRAAAKNWVLTNEQIQIMRAECLQ</sequence>
<proteinExistence type="predicted"/>
<evidence type="ECO:0000313" key="2">
    <source>
        <dbReference type="Proteomes" id="UP000000248"/>
    </source>
</evidence>
<organism evidence="1 2">
    <name type="scientific">Dichelobacter nodosus (strain VCS1703A)</name>
    <dbReference type="NCBI Taxonomy" id="246195"/>
    <lineage>
        <taxon>Bacteria</taxon>
        <taxon>Pseudomonadati</taxon>
        <taxon>Pseudomonadota</taxon>
        <taxon>Gammaproteobacteria</taxon>
        <taxon>Cardiobacteriales</taxon>
        <taxon>Cardiobacteriaceae</taxon>
        <taxon>Dichelobacter</taxon>
    </lineage>
</organism>
<dbReference type="InterPro" id="IPR007499">
    <property type="entry name" value="ERF_bacteria_virus"/>
</dbReference>